<evidence type="ECO:0000313" key="8">
    <source>
        <dbReference type="EMBL" id="OPX48587.1"/>
    </source>
</evidence>
<dbReference type="InterPro" id="IPR058240">
    <property type="entry name" value="rSAM_sf"/>
</dbReference>
<dbReference type="PANTHER" id="PTHR43726">
    <property type="entry name" value="3-METHYLORNITHINE SYNTHASE"/>
    <property type="match status" value="1"/>
</dbReference>
<dbReference type="Gene3D" id="3.20.20.70">
    <property type="entry name" value="Aldolase class I"/>
    <property type="match status" value="1"/>
</dbReference>
<evidence type="ECO:0000256" key="5">
    <source>
        <dbReference type="PIRSR" id="PIRSR004762-1"/>
    </source>
</evidence>
<dbReference type="EMBL" id="LTAY01000030">
    <property type="protein sequence ID" value="OPX48587.1"/>
    <property type="molecule type" value="Genomic_DNA"/>
</dbReference>
<evidence type="ECO:0000313" key="9">
    <source>
        <dbReference type="Proteomes" id="UP000191448"/>
    </source>
</evidence>
<dbReference type="SFLD" id="SFLDG01280">
    <property type="entry name" value="HydE/PylB-like"/>
    <property type="match status" value="1"/>
</dbReference>
<dbReference type="InterPro" id="IPR013785">
    <property type="entry name" value="Aldolase_TIM"/>
</dbReference>
<comment type="cofactor">
    <cofactor evidence="5">
        <name>[4Fe-4S] cluster</name>
        <dbReference type="ChEBI" id="CHEBI:49883"/>
    </cofactor>
    <text evidence="5">Binds 1 [4Fe-4S] cluster. The cluster is coordinated with 3 cysteines and an exchangeable S-adenosyl-L-methionine.</text>
</comment>
<dbReference type="EC" id="2.8.1.6" evidence="8"/>
<reference evidence="8 9" key="1">
    <citation type="submission" date="2016-02" db="EMBL/GenBank/DDBJ databases">
        <title>Genome sequence of Clostridium thermobutyricum DSM 4928.</title>
        <authorList>
            <person name="Poehlein A."/>
            <person name="Daniel R."/>
        </authorList>
    </citation>
    <scope>NUCLEOTIDE SEQUENCE [LARGE SCALE GENOMIC DNA]</scope>
    <source>
        <strain evidence="8 9">DSM 4928</strain>
    </source>
</reference>
<feature type="binding site" evidence="6">
    <location>
        <position position="139"/>
    </location>
    <ligand>
        <name>(3R)-3-methyl-D-ornithine</name>
        <dbReference type="ChEBI" id="CHEBI:64642"/>
    </ligand>
</feature>
<keyword evidence="4 5" id="KW-0411">Iron-sulfur</keyword>
<accession>A0A1V4SWC2</accession>
<keyword evidence="8" id="KW-0808">Transferase</keyword>
<evidence type="ECO:0000256" key="2">
    <source>
        <dbReference type="ARBA" id="ARBA00022723"/>
    </source>
</evidence>
<feature type="binding site" evidence="6">
    <location>
        <position position="183"/>
    </location>
    <ligand>
        <name>S-adenosyl-L-methionine</name>
        <dbReference type="ChEBI" id="CHEBI:59789"/>
    </ligand>
</feature>
<protein>
    <submittedName>
        <fullName evidence="8">Biotin synthase</fullName>
        <ecNumber evidence="8">2.8.1.6</ecNumber>
    </submittedName>
</protein>
<feature type="binding site" evidence="5">
    <location>
        <position position="71"/>
    </location>
    <ligand>
        <name>[4Fe-4S] cluster</name>
        <dbReference type="ChEBI" id="CHEBI:49883"/>
        <note>4Fe-4S-S-AdoMet</note>
    </ligand>
</feature>
<dbReference type="RefSeq" id="WP_080022387.1">
    <property type="nucleotide sequence ID" value="NZ_LTAY01000030.1"/>
</dbReference>
<keyword evidence="2" id="KW-0479">Metal-binding</keyword>
<dbReference type="PROSITE" id="PS51918">
    <property type="entry name" value="RADICAL_SAM"/>
    <property type="match status" value="1"/>
</dbReference>
<dbReference type="SFLD" id="SFLDG01082">
    <property type="entry name" value="B12-binding_domain_containing"/>
    <property type="match status" value="1"/>
</dbReference>
<organism evidence="8 9">
    <name type="scientific">Clostridium thermobutyricum DSM 4928</name>
    <dbReference type="NCBI Taxonomy" id="1121339"/>
    <lineage>
        <taxon>Bacteria</taxon>
        <taxon>Bacillati</taxon>
        <taxon>Bacillota</taxon>
        <taxon>Clostridia</taxon>
        <taxon>Eubacteriales</taxon>
        <taxon>Clostridiaceae</taxon>
        <taxon>Clostridium</taxon>
    </lineage>
</organism>
<name>A0A1V4SWC2_9CLOT</name>
<dbReference type="Pfam" id="PF04055">
    <property type="entry name" value="Radical_SAM"/>
    <property type="match status" value="1"/>
</dbReference>
<dbReference type="SUPFAM" id="SSF102114">
    <property type="entry name" value="Radical SAM enzymes"/>
    <property type="match status" value="1"/>
</dbReference>
<dbReference type="InterPro" id="IPR006638">
    <property type="entry name" value="Elp3/MiaA/NifB-like_rSAM"/>
</dbReference>
<dbReference type="Proteomes" id="UP000191448">
    <property type="component" value="Unassembled WGS sequence"/>
</dbReference>
<evidence type="ECO:0000259" key="7">
    <source>
        <dbReference type="PROSITE" id="PS51918"/>
    </source>
</evidence>
<dbReference type="AlphaFoldDB" id="A0A1V4SWC2"/>
<gene>
    <name evidence="8" type="primary">bioB</name>
    <name evidence="8" type="ORF">CLTHE_11180</name>
</gene>
<dbReference type="CDD" id="cd01335">
    <property type="entry name" value="Radical_SAM"/>
    <property type="match status" value="1"/>
</dbReference>
<dbReference type="InterPro" id="IPR024021">
    <property type="entry name" value="FeFe-hyd_HydE_rSAM"/>
</dbReference>
<dbReference type="SFLD" id="SFLDS00029">
    <property type="entry name" value="Radical_SAM"/>
    <property type="match status" value="1"/>
</dbReference>
<dbReference type="InterPro" id="IPR034422">
    <property type="entry name" value="HydE/PylB-like"/>
</dbReference>
<dbReference type="SMART" id="SM00729">
    <property type="entry name" value="Elp3"/>
    <property type="match status" value="1"/>
</dbReference>
<proteinExistence type="predicted"/>
<evidence type="ECO:0000256" key="3">
    <source>
        <dbReference type="ARBA" id="ARBA00023004"/>
    </source>
</evidence>
<sequence length="351" mass="40170">MNVKNIIDKLFKEHDATDEELLYLLDNITFTEQEYLSEKADIIRRENYDNKVYMRGLIEFTNFCKRDCAYCGIRRSNKNADRYRLTFDQIMECVDLGDKLGYKTYVLQGGEDDYFTDEKMIEIIKEIKRRHPKNAITLSLGERSYESYKKMYEAGADRYLLRHETASKELYESLHPGASFEERRECLKNLKEIGYQAGAGFMVGLPNQTNSDLVKDLRFVKTFKPAMCGIGPFIPQKDTPLGNEKGGTLQKTVIMLALVRLLLPDVLLPATTALGSIDPLGREKGIKAGGNVVMPNLSPTDVRDKYALYDGKICTGDEAAECRMCIEGRMRRFGYEVEVGRGDNINWFKEK</sequence>
<feature type="binding site" evidence="5">
    <location>
        <position position="68"/>
    </location>
    <ligand>
        <name>[4Fe-4S] cluster</name>
        <dbReference type="ChEBI" id="CHEBI:49883"/>
        <note>4Fe-4S-S-AdoMet</note>
    </ligand>
</feature>
<evidence type="ECO:0000256" key="1">
    <source>
        <dbReference type="ARBA" id="ARBA00022691"/>
    </source>
</evidence>
<keyword evidence="1 5" id="KW-0949">S-adenosyl-L-methionine</keyword>
<keyword evidence="5" id="KW-0004">4Fe-4S</keyword>
<dbReference type="GO" id="GO:0051539">
    <property type="term" value="F:4 iron, 4 sulfur cluster binding"/>
    <property type="evidence" value="ECO:0007669"/>
    <property type="project" value="UniProtKB-KW"/>
</dbReference>
<feature type="domain" description="Radical SAM core" evidence="7">
    <location>
        <begin position="50"/>
        <end position="287"/>
    </location>
</feature>
<dbReference type="PIRSF" id="PIRSF004762">
    <property type="entry name" value="CHP00423"/>
    <property type="match status" value="1"/>
</dbReference>
<feature type="binding site" evidence="5">
    <location>
        <position position="64"/>
    </location>
    <ligand>
        <name>[4Fe-4S] cluster</name>
        <dbReference type="ChEBI" id="CHEBI:49883"/>
        <note>4Fe-4S-S-AdoMet</note>
    </ligand>
</feature>
<dbReference type="NCBIfam" id="TIGR03956">
    <property type="entry name" value="rSAM_HydE"/>
    <property type="match status" value="1"/>
</dbReference>
<evidence type="ECO:0000256" key="4">
    <source>
        <dbReference type="ARBA" id="ARBA00023014"/>
    </source>
</evidence>
<dbReference type="OrthoDB" id="9775764at2"/>
<dbReference type="PANTHER" id="PTHR43726:SF1">
    <property type="entry name" value="BIOTIN SYNTHASE"/>
    <property type="match status" value="1"/>
</dbReference>
<dbReference type="SFLD" id="SFLDG01060">
    <property type="entry name" value="BATS_domain_containing"/>
    <property type="match status" value="1"/>
</dbReference>
<dbReference type="SFLD" id="SFLDF00348">
    <property type="entry name" value="FeFe_hydrogenase_maturase_(Hyd"/>
    <property type="match status" value="1"/>
</dbReference>
<evidence type="ECO:0000256" key="6">
    <source>
        <dbReference type="PIRSR" id="PIRSR004762-2"/>
    </source>
</evidence>
<comment type="caution">
    <text evidence="8">The sequence shown here is derived from an EMBL/GenBank/DDBJ whole genome shotgun (WGS) entry which is preliminary data.</text>
</comment>
<keyword evidence="3 5" id="KW-0408">Iron</keyword>
<dbReference type="GO" id="GO:0004076">
    <property type="term" value="F:biotin synthase activity"/>
    <property type="evidence" value="ECO:0007669"/>
    <property type="project" value="UniProtKB-EC"/>
</dbReference>
<dbReference type="InterPro" id="IPR007197">
    <property type="entry name" value="rSAM"/>
</dbReference>
<dbReference type="GO" id="GO:0046872">
    <property type="term" value="F:metal ion binding"/>
    <property type="evidence" value="ECO:0007669"/>
    <property type="project" value="UniProtKB-KW"/>
</dbReference>
<feature type="binding site" evidence="6">
    <location>
        <position position="164"/>
    </location>
    <ligand>
        <name>S-adenosyl-L-methionine</name>
        <dbReference type="ChEBI" id="CHEBI:59789"/>
    </ligand>
</feature>